<dbReference type="InterPro" id="IPR038976">
    <property type="entry name" value="Ssk"/>
</dbReference>
<dbReference type="GO" id="GO:0019991">
    <property type="term" value="P:septate junction assembly"/>
    <property type="evidence" value="ECO:0007669"/>
    <property type="project" value="InterPro"/>
</dbReference>
<evidence type="ECO:0000313" key="3">
    <source>
        <dbReference type="EMBL" id="KAJ9573944.1"/>
    </source>
</evidence>
<feature type="compositionally biased region" description="Polar residues" evidence="1">
    <location>
        <begin position="10"/>
        <end position="22"/>
    </location>
</feature>
<dbReference type="EMBL" id="JASPKZ010010667">
    <property type="protein sequence ID" value="KAJ9573944.1"/>
    <property type="molecule type" value="Genomic_DNA"/>
</dbReference>
<feature type="transmembrane region" description="Helical" evidence="2">
    <location>
        <begin position="107"/>
        <end position="129"/>
    </location>
</feature>
<reference evidence="3" key="2">
    <citation type="submission" date="2023-05" db="EMBL/GenBank/DDBJ databases">
        <authorList>
            <person name="Fouks B."/>
        </authorList>
    </citation>
    <scope>NUCLEOTIDE SEQUENCE</scope>
    <source>
        <strain evidence="3">Stay&amp;Tobe</strain>
        <tissue evidence="3">Testes</tissue>
    </source>
</reference>
<gene>
    <name evidence="3" type="ORF">L9F63_008686</name>
</gene>
<feature type="transmembrane region" description="Helical" evidence="2">
    <location>
        <begin position="40"/>
        <end position="58"/>
    </location>
</feature>
<sequence length="179" mass="19586">ITMATPIRMSVSSTSMASDGGSNTYNFPPRHRLMRNKKTAIAFKIVQLMLVLACIIMLCNGARVNFNFTRLAVSFGTFGAYTVIPVFIIAGFIIGEVTPILLIGYNLFGAGLFALVGMLRMDSCLSLLVEMDKLSFSHNSMAMQNDNNMALVMGIMCLLNAFLYAIDSVTEIVALRDSF</sequence>
<dbReference type="AlphaFoldDB" id="A0AAD8E257"/>
<proteinExistence type="predicted"/>
<name>A0AAD8E257_DIPPU</name>
<feature type="transmembrane region" description="Helical" evidence="2">
    <location>
        <begin position="78"/>
        <end position="95"/>
    </location>
</feature>
<feature type="region of interest" description="Disordered" evidence="1">
    <location>
        <begin position="1"/>
        <end position="22"/>
    </location>
</feature>
<feature type="transmembrane region" description="Helical" evidence="2">
    <location>
        <begin position="149"/>
        <end position="166"/>
    </location>
</feature>
<evidence type="ECO:0000256" key="1">
    <source>
        <dbReference type="SAM" id="MobiDB-lite"/>
    </source>
</evidence>
<evidence type="ECO:0000256" key="2">
    <source>
        <dbReference type="SAM" id="Phobius"/>
    </source>
</evidence>
<dbReference type="Proteomes" id="UP001233999">
    <property type="component" value="Unassembled WGS sequence"/>
</dbReference>
<comment type="caution">
    <text evidence="3">The sequence shown here is derived from an EMBL/GenBank/DDBJ whole genome shotgun (WGS) entry which is preliminary data.</text>
</comment>
<keyword evidence="2" id="KW-1133">Transmembrane helix</keyword>
<organism evidence="3 4">
    <name type="scientific">Diploptera punctata</name>
    <name type="common">Pacific beetle cockroach</name>
    <dbReference type="NCBI Taxonomy" id="6984"/>
    <lineage>
        <taxon>Eukaryota</taxon>
        <taxon>Metazoa</taxon>
        <taxon>Ecdysozoa</taxon>
        <taxon>Arthropoda</taxon>
        <taxon>Hexapoda</taxon>
        <taxon>Insecta</taxon>
        <taxon>Pterygota</taxon>
        <taxon>Neoptera</taxon>
        <taxon>Polyneoptera</taxon>
        <taxon>Dictyoptera</taxon>
        <taxon>Blattodea</taxon>
        <taxon>Blaberoidea</taxon>
        <taxon>Blaberidae</taxon>
        <taxon>Diplopterinae</taxon>
        <taxon>Diploptera</taxon>
    </lineage>
</organism>
<protein>
    <submittedName>
        <fullName evidence="3">Uncharacterized protein</fullName>
    </submittedName>
</protein>
<evidence type="ECO:0000313" key="4">
    <source>
        <dbReference type="Proteomes" id="UP001233999"/>
    </source>
</evidence>
<keyword evidence="2" id="KW-0472">Membrane</keyword>
<keyword evidence="2" id="KW-0812">Transmembrane</keyword>
<feature type="non-terminal residue" evidence="3">
    <location>
        <position position="179"/>
    </location>
</feature>
<accession>A0AAD8E257</accession>
<dbReference type="GO" id="GO:0005886">
    <property type="term" value="C:plasma membrane"/>
    <property type="evidence" value="ECO:0007669"/>
    <property type="project" value="TreeGrafter"/>
</dbReference>
<reference evidence="3" key="1">
    <citation type="journal article" date="2023" name="IScience">
        <title>Live-bearing cockroach genome reveals convergent evolutionary mechanisms linked to viviparity in insects and beyond.</title>
        <authorList>
            <person name="Fouks B."/>
            <person name="Harrison M.C."/>
            <person name="Mikhailova A.A."/>
            <person name="Marchal E."/>
            <person name="English S."/>
            <person name="Carruthers M."/>
            <person name="Jennings E.C."/>
            <person name="Chiamaka E.L."/>
            <person name="Frigard R.A."/>
            <person name="Pippel M."/>
            <person name="Attardo G.M."/>
            <person name="Benoit J.B."/>
            <person name="Bornberg-Bauer E."/>
            <person name="Tobe S.S."/>
        </authorList>
    </citation>
    <scope>NUCLEOTIDE SEQUENCE</scope>
    <source>
        <strain evidence="3">Stay&amp;Tobe</strain>
    </source>
</reference>
<dbReference type="PANTHER" id="PTHR36692:SF2">
    <property type="entry name" value="GEO12064P1"/>
    <property type="match status" value="1"/>
</dbReference>
<keyword evidence="4" id="KW-1185">Reference proteome</keyword>
<dbReference type="PANTHER" id="PTHR36692">
    <property type="entry name" value="PROTEIN SNAKESKIN"/>
    <property type="match status" value="1"/>
</dbReference>